<dbReference type="HOGENOM" id="CLU_3288191_0_0_11"/>
<dbReference type="AlphaFoldDB" id="A0A0B6TQD7"/>
<feature type="transmembrane region" description="Helical" evidence="1">
    <location>
        <begin position="12"/>
        <end position="34"/>
    </location>
</feature>
<keyword evidence="3" id="KW-1185">Reference proteome</keyword>
<keyword evidence="1" id="KW-0472">Membrane</keyword>
<keyword evidence="1" id="KW-1133">Transmembrane helix</keyword>
<geneLocation type="plasmid" evidence="2 3">
    <name>pCmarinum1</name>
</geneLocation>
<proteinExistence type="predicted"/>
<reference evidence="2 3" key="1">
    <citation type="submission" date="2014-05" db="EMBL/GenBank/DDBJ databases">
        <title>Complete genome sequence of Corynebacterium marinum DSM 44953.</title>
        <authorList>
            <person name="Schaffert L."/>
            <person name="Albersmeier A."/>
            <person name="Kalinowski J."/>
            <person name="Ruckert C."/>
        </authorList>
    </citation>
    <scope>NUCLEOTIDE SEQUENCE [LARGE SCALE GENOMIC DNA]</scope>
    <source>
        <strain evidence="2 3">DSM 44953</strain>
        <plasmid evidence="2 3">pCmarinum1</plasmid>
    </source>
</reference>
<accession>A0A0B6TQD7</accession>
<sequence length="40" mass="4307">MLRRGALVASRGYGTMYAVLAGVVTRVAVFYHGVHGRKVS</sequence>
<keyword evidence="2" id="KW-0614">Plasmid</keyword>
<evidence type="ECO:0000256" key="1">
    <source>
        <dbReference type="SAM" id="Phobius"/>
    </source>
</evidence>
<name>A0A0B6TQD7_9CORY</name>
<dbReference type="EMBL" id="CP007792">
    <property type="protein sequence ID" value="AJK70128.1"/>
    <property type="molecule type" value="Genomic_DNA"/>
</dbReference>
<keyword evidence="1" id="KW-0812">Transmembrane</keyword>
<protein>
    <submittedName>
        <fullName evidence="2">Putative membrane protein</fullName>
    </submittedName>
</protein>
<dbReference type="Proteomes" id="UP000031928">
    <property type="component" value="Plasmid pCmarinum1"/>
</dbReference>
<evidence type="ECO:0000313" key="3">
    <source>
        <dbReference type="Proteomes" id="UP000031928"/>
    </source>
</evidence>
<evidence type="ECO:0000313" key="2">
    <source>
        <dbReference type="EMBL" id="AJK70128.1"/>
    </source>
</evidence>
<gene>
    <name evidence="2" type="ORF">B840_12800</name>
</gene>
<organism evidence="2 3">
    <name type="scientific">Corynebacterium marinum DSM 44953</name>
    <dbReference type="NCBI Taxonomy" id="1224162"/>
    <lineage>
        <taxon>Bacteria</taxon>
        <taxon>Bacillati</taxon>
        <taxon>Actinomycetota</taxon>
        <taxon>Actinomycetes</taxon>
        <taxon>Mycobacteriales</taxon>
        <taxon>Corynebacteriaceae</taxon>
        <taxon>Corynebacterium</taxon>
    </lineage>
</organism>
<dbReference type="KEGG" id="cmq:B840_12800"/>